<feature type="region of interest" description="Disordered" evidence="1">
    <location>
        <begin position="267"/>
        <end position="367"/>
    </location>
</feature>
<evidence type="ECO:0000313" key="2">
    <source>
        <dbReference type="EnsemblMetazoa" id="CJA16346.1"/>
    </source>
</evidence>
<feature type="compositionally biased region" description="Low complexity" evidence="1">
    <location>
        <begin position="204"/>
        <end position="225"/>
    </location>
</feature>
<feature type="compositionally biased region" description="Basic and acidic residues" evidence="1">
    <location>
        <begin position="267"/>
        <end position="291"/>
    </location>
</feature>
<feature type="compositionally biased region" description="Basic and acidic residues" evidence="1">
    <location>
        <begin position="185"/>
        <end position="203"/>
    </location>
</feature>
<name>A0A8R1E1T5_CAEJA</name>
<evidence type="ECO:0008006" key="4">
    <source>
        <dbReference type="Google" id="ProtNLM"/>
    </source>
</evidence>
<evidence type="ECO:0000313" key="3">
    <source>
        <dbReference type="Proteomes" id="UP000005237"/>
    </source>
</evidence>
<feature type="region of interest" description="Disordered" evidence="1">
    <location>
        <begin position="179"/>
        <end position="248"/>
    </location>
</feature>
<keyword evidence="3" id="KW-1185">Reference proteome</keyword>
<organism evidence="2 3">
    <name type="scientific">Caenorhabditis japonica</name>
    <dbReference type="NCBI Taxonomy" id="281687"/>
    <lineage>
        <taxon>Eukaryota</taxon>
        <taxon>Metazoa</taxon>
        <taxon>Ecdysozoa</taxon>
        <taxon>Nematoda</taxon>
        <taxon>Chromadorea</taxon>
        <taxon>Rhabditida</taxon>
        <taxon>Rhabditina</taxon>
        <taxon>Rhabditomorpha</taxon>
        <taxon>Rhabditoidea</taxon>
        <taxon>Rhabditidae</taxon>
        <taxon>Peloderinae</taxon>
        <taxon>Caenorhabditis</taxon>
    </lineage>
</organism>
<reference evidence="2" key="2">
    <citation type="submission" date="2022-06" db="UniProtKB">
        <authorList>
            <consortium name="EnsemblMetazoa"/>
        </authorList>
    </citation>
    <scope>IDENTIFICATION</scope>
    <source>
        <strain evidence="2">DF5081</strain>
    </source>
</reference>
<dbReference type="Proteomes" id="UP000005237">
    <property type="component" value="Unassembled WGS sequence"/>
</dbReference>
<sequence length="551" mass="61894">MDGEESREELNCKIRRNLCDLFGPFDEFTERLSRGVKHGLIRSKMKSRSSPFVSLHMTHESPSHIPVQVALQSMRNLVEKPLSALPMDFPGGLIAAKGVETSGDRSGKNGKRRKMSEDEGVAMKRKKDQKNAKSAVREKEDAFSPDSGVHSTENDIDESSTVETMLSIMTSLEEPRLSPIPINFKDLERGKKEEKSKKNEPKNSKFPTGSSTSSATTSRESSPGSTKRKDAAARQSLSKECVTGQIKLKNLKPEKVKKLLDLAKKLGKLIEENKEEKREREKTPPEKEKEPKKHRTIQMLTRDAPKLSPAAAAPSPRSAINTPTPSILSRPSSSLSTHEANQGGTPKASTHEKSSARNPQAVKQPTRWTCQWEHTKLETIQRVPLPDPADHKFKSIGEFYHALAKDWKSQADKSKDRVVRPLNYILSSVYFLMEAIKKVEKERTPKAMMTCASIYRDTYELLGVAVFQGIRETDDAFAAHILPRIKILGQIMLSVMQYQMYLFRSEQAMKTFSRLERREVTECIEVRSVPSHSQSDCTPSLPNKLINTVVA</sequence>
<feature type="compositionally biased region" description="Polar residues" evidence="1">
    <location>
        <begin position="356"/>
        <end position="367"/>
    </location>
</feature>
<feature type="region of interest" description="Disordered" evidence="1">
    <location>
        <begin position="95"/>
        <end position="161"/>
    </location>
</feature>
<proteinExistence type="predicted"/>
<dbReference type="EnsemblMetazoa" id="CJA16346.1">
    <property type="protein sequence ID" value="CJA16346.1"/>
    <property type="gene ID" value="WBGene00135550"/>
</dbReference>
<accession>A0A8R1E1T5</accession>
<dbReference type="AlphaFoldDB" id="A0A8R1E1T5"/>
<reference evidence="3" key="1">
    <citation type="submission" date="2010-08" db="EMBL/GenBank/DDBJ databases">
        <authorList>
            <consortium name="Caenorhabditis japonica Sequencing Consortium"/>
            <person name="Wilson R.K."/>
        </authorList>
    </citation>
    <scope>NUCLEOTIDE SEQUENCE [LARGE SCALE GENOMIC DNA]</scope>
    <source>
        <strain evidence="3">DF5081</strain>
    </source>
</reference>
<protein>
    <recommendedName>
        <fullName evidence="4">AF4/FMR2 family member lilli</fullName>
    </recommendedName>
</protein>
<evidence type="ECO:0000256" key="1">
    <source>
        <dbReference type="SAM" id="MobiDB-lite"/>
    </source>
</evidence>
<feature type="compositionally biased region" description="Polar residues" evidence="1">
    <location>
        <begin position="338"/>
        <end position="348"/>
    </location>
</feature>
<feature type="compositionally biased region" description="Low complexity" evidence="1">
    <location>
        <begin position="306"/>
        <end position="337"/>
    </location>
</feature>
<feature type="compositionally biased region" description="Basic and acidic residues" evidence="1">
    <location>
        <begin position="129"/>
        <end position="142"/>
    </location>
</feature>